<evidence type="ECO:0000313" key="5">
    <source>
        <dbReference type="EMBL" id="MCZ4282789.1"/>
    </source>
</evidence>
<dbReference type="InterPro" id="IPR006035">
    <property type="entry name" value="Ureohydrolase"/>
</dbReference>
<keyword evidence="2" id="KW-0479">Metal-binding</keyword>
<dbReference type="EMBL" id="JAPWGY010000010">
    <property type="protein sequence ID" value="MCZ4282789.1"/>
    <property type="molecule type" value="Genomic_DNA"/>
</dbReference>
<organism evidence="5 6">
    <name type="scientific">Kiloniella laminariae</name>
    <dbReference type="NCBI Taxonomy" id="454162"/>
    <lineage>
        <taxon>Bacteria</taxon>
        <taxon>Pseudomonadati</taxon>
        <taxon>Pseudomonadota</taxon>
        <taxon>Alphaproteobacteria</taxon>
        <taxon>Rhodospirillales</taxon>
        <taxon>Kiloniellaceae</taxon>
        <taxon>Kiloniella</taxon>
    </lineage>
</organism>
<dbReference type="RefSeq" id="WP_269424932.1">
    <property type="nucleotide sequence ID" value="NZ_JAPWGY010000010.1"/>
</dbReference>
<evidence type="ECO:0000256" key="2">
    <source>
        <dbReference type="ARBA" id="ARBA00022723"/>
    </source>
</evidence>
<keyword evidence="3 4" id="KW-0378">Hydrolase</keyword>
<dbReference type="GO" id="GO:0008783">
    <property type="term" value="F:agmatinase activity"/>
    <property type="evidence" value="ECO:0007669"/>
    <property type="project" value="UniProtKB-EC"/>
</dbReference>
<dbReference type="NCBIfam" id="NF002564">
    <property type="entry name" value="PRK02190.1"/>
    <property type="match status" value="1"/>
</dbReference>
<keyword evidence="6" id="KW-1185">Reference proteome</keyword>
<gene>
    <name evidence="5" type="primary">speB</name>
    <name evidence="5" type="ORF">O4H49_18540</name>
</gene>
<proteinExistence type="inferred from homology"/>
<dbReference type="EC" id="3.5.3.11" evidence="5"/>
<comment type="caution">
    <text evidence="5">The sequence shown here is derived from an EMBL/GenBank/DDBJ whole genome shotgun (WGS) entry which is preliminary data.</text>
</comment>
<dbReference type="Proteomes" id="UP001069802">
    <property type="component" value="Unassembled WGS sequence"/>
</dbReference>
<dbReference type="PIRSF" id="PIRSF036979">
    <property type="entry name" value="Arginase"/>
    <property type="match status" value="1"/>
</dbReference>
<protein>
    <submittedName>
        <fullName evidence="5">Agmatinase</fullName>
        <ecNumber evidence="5">3.5.3.11</ecNumber>
    </submittedName>
</protein>
<dbReference type="InterPro" id="IPR023696">
    <property type="entry name" value="Ureohydrolase_dom_sf"/>
</dbReference>
<sequence>MTEISGVNSAGDNAFTANSLYGTDVEPMYSGATSFMRRKYTRDLTEADVAISGIPYDCAVTGRSGTRLGPQAVRRASSNLSWAPHFPSGLDVFEVLAVADFGDLVMDPGEPMRVPEAIEEHARRILATDTAMLTLGGDHFITYPILKAHAEKHGQLALIQIDAHSDTWEEDQQRIDHGTMFYHAAKQGIIDPSASAQVGIRTHNDKTHGFNILHAPWVHENGPEAVVAEIRRIVGDRKAYLTFDIDCLDPAFAPGTGTPVTGGLTPHQALTILRGLEGLDIVGADVVEVSPSYDISDITALAGATMAFEMLYLMARRKQQKKG</sequence>
<dbReference type="InterPro" id="IPR005925">
    <property type="entry name" value="Agmatinase-rel"/>
</dbReference>
<evidence type="ECO:0000256" key="1">
    <source>
        <dbReference type="ARBA" id="ARBA00009227"/>
    </source>
</evidence>
<dbReference type="PANTHER" id="PTHR11358">
    <property type="entry name" value="ARGINASE/AGMATINASE"/>
    <property type="match status" value="1"/>
</dbReference>
<dbReference type="PANTHER" id="PTHR11358:SF26">
    <property type="entry name" value="GUANIDINO ACID HYDROLASE, MITOCHONDRIAL"/>
    <property type="match status" value="1"/>
</dbReference>
<dbReference type="InterPro" id="IPR020855">
    <property type="entry name" value="Ureohydrolase_Mn_BS"/>
</dbReference>
<evidence type="ECO:0000313" key="6">
    <source>
        <dbReference type="Proteomes" id="UP001069802"/>
    </source>
</evidence>
<dbReference type="NCBIfam" id="TIGR01230">
    <property type="entry name" value="agmatinase"/>
    <property type="match status" value="1"/>
</dbReference>
<dbReference type="SUPFAM" id="SSF52768">
    <property type="entry name" value="Arginase/deacetylase"/>
    <property type="match status" value="1"/>
</dbReference>
<evidence type="ECO:0000256" key="4">
    <source>
        <dbReference type="RuleBase" id="RU003684"/>
    </source>
</evidence>
<dbReference type="PROSITE" id="PS01053">
    <property type="entry name" value="ARGINASE_1"/>
    <property type="match status" value="1"/>
</dbReference>
<dbReference type="Pfam" id="PF00491">
    <property type="entry name" value="Arginase"/>
    <property type="match status" value="1"/>
</dbReference>
<dbReference type="PROSITE" id="PS51409">
    <property type="entry name" value="ARGINASE_2"/>
    <property type="match status" value="1"/>
</dbReference>
<dbReference type="CDD" id="cd11592">
    <property type="entry name" value="Agmatinase_PAH"/>
    <property type="match status" value="1"/>
</dbReference>
<evidence type="ECO:0000256" key="3">
    <source>
        <dbReference type="ARBA" id="ARBA00022801"/>
    </source>
</evidence>
<accession>A0ABT4LNT9</accession>
<name>A0ABT4LNT9_9PROT</name>
<dbReference type="Gene3D" id="3.40.800.10">
    <property type="entry name" value="Ureohydrolase domain"/>
    <property type="match status" value="1"/>
</dbReference>
<comment type="similarity">
    <text evidence="1">Belongs to the arginase family. Agmatinase subfamily.</text>
</comment>
<reference evidence="5" key="1">
    <citation type="submission" date="2022-12" db="EMBL/GenBank/DDBJ databases">
        <title>Bacterial isolates from different developmental stages of Nematostella vectensis.</title>
        <authorList>
            <person name="Fraune S."/>
        </authorList>
    </citation>
    <scope>NUCLEOTIDE SEQUENCE</scope>
    <source>
        <strain evidence="5">G21630-S1</strain>
    </source>
</reference>